<comment type="caution">
    <text evidence="3">The sequence shown here is derived from an EMBL/GenBank/DDBJ whole genome shotgun (WGS) entry which is preliminary data.</text>
</comment>
<dbReference type="AlphaFoldDB" id="A0A845UBL1"/>
<evidence type="ECO:0000313" key="3">
    <source>
        <dbReference type="EMBL" id="NDU41304.1"/>
    </source>
</evidence>
<dbReference type="PANTHER" id="PTHR30388:SF6">
    <property type="entry name" value="XANTHINE DEHYDROGENASE SUBUNIT A-RELATED"/>
    <property type="match status" value="1"/>
</dbReference>
<feature type="domain" description="XdhC- CoxI" evidence="1">
    <location>
        <begin position="9"/>
        <end position="60"/>
    </location>
</feature>
<dbReference type="PANTHER" id="PTHR30388">
    <property type="entry name" value="ALDEHYDE OXIDOREDUCTASE MOLYBDENUM COFACTOR ASSEMBLY PROTEIN"/>
    <property type="match status" value="1"/>
</dbReference>
<sequence length="327" mass="35237">MKALANRQRPGRPVREAIVTRVRGSAPTAVGAGMCLLEDGSLLGTVGGGHMEYRICQALRVPRSDASSVSLSFTLGTADDQCCGGQVEISVLEVPRFFSELYRAGASRAYQRDAAGRLRLAAGITSRGRQIGAPEALAALLRAAAPEWDADGCCFALPTPHRPALWIFGAGHVGRAIAAMARALDFELSVFDRRPEWADPAAFPPEAVLVDAWTWADLRTPATDAMVLIVTHSHAMDYALLEHFIEKPLAYLGVIASRSKAARFGHALSRAGYDIPDHLHMPMGLPGLGKKPPEIAISVLAELLQLRPQKAGRSQKEKRDEFIQNGC</sequence>
<dbReference type="Pfam" id="PF02625">
    <property type="entry name" value="XdhC_CoxI"/>
    <property type="match status" value="1"/>
</dbReference>
<feature type="domain" description="XdhC Rossmann" evidence="2">
    <location>
        <begin position="165"/>
        <end position="303"/>
    </location>
</feature>
<dbReference type="InterPro" id="IPR052698">
    <property type="entry name" value="MoCofactor_Util/Proc"/>
</dbReference>
<dbReference type="Pfam" id="PF13478">
    <property type="entry name" value="XdhC_C"/>
    <property type="match status" value="1"/>
</dbReference>
<dbReference type="Gene3D" id="3.40.50.720">
    <property type="entry name" value="NAD(P)-binding Rossmann-like Domain"/>
    <property type="match status" value="1"/>
</dbReference>
<dbReference type="InterPro" id="IPR036291">
    <property type="entry name" value="NAD(P)-bd_dom_sf"/>
</dbReference>
<dbReference type="RefSeq" id="WP_163095730.1">
    <property type="nucleotide sequence ID" value="NZ_CP127523.1"/>
</dbReference>
<dbReference type="EMBL" id="WNJL01000003">
    <property type="protein sequence ID" value="NDU41304.1"/>
    <property type="molecule type" value="Genomic_DNA"/>
</dbReference>
<protein>
    <submittedName>
        <fullName evidence="3">Xanthine dehydrogenase</fullName>
    </submittedName>
</protein>
<organism evidence="3">
    <name type="scientific">Acidithiobacillus ferrianus</name>
    <dbReference type="NCBI Taxonomy" id="2678518"/>
    <lineage>
        <taxon>Bacteria</taxon>
        <taxon>Pseudomonadati</taxon>
        <taxon>Pseudomonadota</taxon>
        <taxon>Acidithiobacillia</taxon>
        <taxon>Acidithiobacillales</taxon>
        <taxon>Acidithiobacillaceae</taxon>
        <taxon>Acidithiobacillus</taxon>
    </lineage>
</organism>
<accession>A0A845UBL1</accession>
<evidence type="ECO:0000259" key="1">
    <source>
        <dbReference type="Pfam" id="PF02625"/>
    </source>
</evidence>
<gene>
    <name evidence="3" type="ORF">GL267_01225</name>
</gene>
<evidence type="ECO:0000259" key="2">
    <source>
        <dbReference type="Pfam" id="PF13478"/>
    </source>
</evidence>
<dbReference type="InterPro" id="IPR027051">
    <property type="entry name" value="XdhC_Rossmann_dom"/>
</dbReference>
<name>A0A845UBL1_9PROT</name>
<dbReference type="InterPro" id="IPR003777">
    <property type="entry name" value="XdhC_CoxI"/>
</dbReference>
<proteinExistence type="predicted"/>
<dbReference type="SUPFAM" id="SSF51735">
    <property type="entry name" value="NAD(P)-binding Rossmann-fold domains"/>
    <property type="match status" value="1"/>
</dbReference>
<reference evidence="3" key="1">
    <citation type="submission" date="2019-11" db="EMBL/GenBank/DDBJ databases">
        <title>Acidithiobacillus ferrianus sp. nov.: a facultatively anaerobic and extremely acidophilic chemolithoautotroph.</title>
        <authorList>
            <person name="Norris P.R."/>
            <person name="Falagan C."/>
            <person name="Moya-Beltran A."/>
            <person name="Castro M."/>
            <person name="Quatrini R."/>
            <person name="Johnson D.B."/>
        </authorList>
    </citation>
    <scope>NUCLEOTIDE SEQUENCE [LARGE SCALE GENOMIC DNA]</scope>
    <source>
        <strain evidence="3">MG</strain>
    </source>
</reference>